<dbReference type="GO" id="GO:0008395">
    <property type="term" value="F:steroid hydroxylase activity"/>
    <property type="evidence" value="ECO:0007669"/>
    <property type="project" value="TreeGrafter"/>
</dbReference>
<dbReference type="InterPro" id="IPR002397">
    <property type="entry name" value="Cyt_P450_B"/>
</dbReference>
<dbReference type="InterPro" id="IPR001128">
    <property type="entry name" value="Cyt_P450"/>
</dbReference>
<keyword evidence="5 7" id="KW-0408">Iron</keyword>
<evidence type="ECO:0000256" key="5">
    <source>
        <dbReference type="ARBA" id="ARBA00023004"/>
    </source>
</evidence>
<protein>
    <recommendedName>
        <fullName evidence="10">Cytochrome P450</fullName>
    </recommendedName>
</protein>
<keyword evidence="9" id="KW-1185">Reference proteome</keyword>
<keyword evidence="6 7" id="KW-0503">Monooxygenase</keyword>
<dbReference type="FunFam" id="1.10.630.10:FF:000018">
    <property type="entry name" value="Cytochrome P450 monooxygenase"/>
    <property type="match status" value="1"/>
</dbReference>
<dbReference type="PRINTS" id="PR00359">
    <property type="entry name" value="BP450"/>
</dbReference>
<gene>
    <name evidence="8" type="ORF">SAMN06265355_103566</name>
</gene>
<dbReference type="EMBL" id="FZNP01000003">
    <property type="protein sequence ID" value="SNR52570.1"/>
    <property type="molecule type" value="Genomic_DNA"/>
</dbReference>
<keyword evidence="4 7" id="KW-0560">Oxidoreductase</keyword>
<dbReference type="InterPro" id="IPR017972">
    <property type="entry name" value="Cyt_P450_CS"/>
</dbReference>
<proteinExistence type="inferred from homology"/>
<accession>A0A238X1J6</accession>
<dbReference type="Proteomes" id="UP000198420">
    <property type="component" value="Unassembled WGS sequence"/>
</dbReference>
<dbReference type="GO" id="GO:0036199">
    <property type="term" value="F:cholest-4-en-3-one 26-monooxygenase activity"/>
    <property type="evidence" value="ECO:0007669"/>
    <property type="project" value="TreeGrafter"/>
</dbReference>
<dbReference type="AlphaFoldDB" id="A0A238X1J6"/>
<keyword evidence="2 7" id="KW-0349">Heme</keyword>
<dbReference type="OrthoDB" id="502624at2"/>
<comment type="similarity">
    <text evidence="1 7">Belongs to the cytochrome P450 family.</text>
</comment>
<evidence type="ECO:0000313" key="9">
    <source>
        <dbReference type="Proteomes" id="UP000198420"/>
    </source>
</evidence>
<evidence type="ECO:0000256" key="6">
    <source>
        <dbReference type="ARBA" id="ARBA00023033"/>
    </source>
</evidence>
<evidence type="ECO:0000256" key="3">
    <source>
        <dbReference type="ARBA" id="ARBA00022723"/>
    </source>
</evidence>
<dbReference type="GO" id="GO:0005506">
    <property type="term" value="F:iron ion binding"/>
    <property type="evidence" value="ECO:0007669"/>
    <property type="project" value="InterPro"/>
</dbReference>
<evidence type="ECO:0000256" key="1">
    <source>
        <dbReference type="ARBA" id="ARBA00010617"/>
    </source>
</evidence>
<dbReference type="SUPFAM" id="SSF48264">
    <property type="entry name" value="Cytochrome P450"/>
    <property type="match status" value="1"/>
</dbReference>
<name>A0A238X1J6_9ACTN</name>
<dbReference type="PANTHER" id="PTHR46696:SF4">
    <property type="entry name" value="BIOTIN BIOSYNTHESIS CYTOCHROME P450"/>
    <property type="match status" value="1"/>
</dbReference>
<evidence type="ECO:0000256" key="7">
    <source>
        <dbReference type="RuleBase" id="RU000461"/>
    </source>
</evidence>
<dbReference type="GO" id="GO:0006707">
    <property type="term" value="P:cholesterol catabolic process"/>
    <property type="evidence" value="ECO:0007669"/>
    <property type="project" value="TreeGrafter"/>
</dbReference>
<dbReference type="PANTHER" id="PTHR46696">
    <property type="entry name" value="P450, PUTATIVE (EUROFUNG)-RELATED"/>
    <property type="match status" value="1"/>
</dbReference>
<reference evidence="9" key="1">
    <citation type="submission" date="2017-06" db="EMBL/GenBank/DDBJ databases">
        <authorList>
            <person name="Varghese N."/>
            <person name="Submissions S."/>
        </authorList>
    </citation>
    <scope>NUCLEOTIDE SEQUENCE [LARGE SCALE GENOMIC DNA]</scope>
    <source>
        <strain evidence="9">DSM 44485</strain>
    </source>
</reference>
<dbReference type="Gene3D" id="1.10.630.10">
    <property type="entry name" value="Cytochrome P450"/>
    <property type="match status" value="1"/>
</dbReference>
<dbReference type="RefSeq" id="WP_089311590.1">
    <property type="nucleotide sequence ID" value="NZ_FZNP01000003.1"/>
</dbReference>
<evidence type="ECO:0008006" key="10">
    <source>
        <dbReference type="Google" id="ProtNLM"/>
    </source>
</evidence>
<keyword evidence="3 7" id="KW-0479">Metal-binding</keyword>
<dbReference type="InterPro" id="IPR036396">
    <property type="entry name" value="Cyt_P450_sf"/>
</dbReference>
<evidence type="ECO:0000256" key="2">
    <source>
        <dbReference type="ARBA" id="ARBA00022617"/>
    </source>
</evidence>
<dbReference type="Pfam" id="PF00067">
    <property type="entry name" value="p450"/>
    <property type="match status" value="1"/>
</dbReference>
<dbReference type="PROSITE" id="PS00086">
    <property type="entry name" value="CYTOCHROME_P450"/>
    <property type="match status" value="1"/>
</dbReference>
<organism evidence="8 9">
    <name type="scientific">Actinomadura mexicana</name>
    <dbReference type="NCBI Taxonomy" id="134959"/>
    <lineage>
        <taxon>Bacteria</taxon>
        <taxon>Bacillati</taxon>
        <taxon>Actinomycetota</taxon>
        <taxon>Actinomycetes</taxon>
        <taxon>Streptosporangiales</taxon>
        <taxon>Thermomonosporaceae</taxon>
        <taxon>Actinomadura</taxon>
    </lineage>
</organism>
<evidence type="ECO:0000256" key="4">
    <source>
        <dbReference type="ARBA" id="ARBA00023002"/>
    </source>
</evidence>
<dbReference type="GO" id="GO:0020037">
    <property type="term" value="F:heme binding"/>
    <property type="evidence" value="ECO:0007669"/>
    <property type="project" value="InterPro"/>
</dbReference>
<evidence type="ECO:0000313" key="8">
    <source>
        <dbReference type="EMBL" id="SNR52570.1"/>
    </source>
</evidence>
<sequence length="398" mass="43699">MGVRYSLYDYAIQQDPYPVYAQLREDAPVYRNDEEDFWVLSRHEDVTAAFRDFRRFSSANGILLEPSVWGPEARTHASFLAMDPPEHTRMRGLLAMAFTPRRVAGLEQRVRGIARGHLDRALDGAGPGGAEIDLVADYAALLPMDVISELVGVPEADRGELRRLADAIVHHQQGVQDVTEAGRAAIPALVGYFRSLIAERRARRRDDLASALLDAAEGDDHLTEAELMGVLFILIAAGNETATNLISNAWHCAWRHLDRPSDAFGRVGDWIEETLRLEAPAQADGRTVTGEFALHGVSVPAGARMLLVIGAANRDPRAFADPDRFDLGRDTTAKISFGSGRHYCIGAHLARLEARVALEELAARTGDYDIDEAGARRVNSPYVRGFAELPTAITRRAG</sequence>